<protein>
    <submittedName>
        <fullName evidence="1">Uncharacterized protein</fullName>
    </submittedName>
</protein>
<gene>
    <name evidence="1" type="ORF">LCGC14_2381260</name>
</gene>
<reference evidence="1" key="1">
    <citation type="journal article" date="2015" name="Nature">
        <title>Complex archaea that bridge the gap between prokaryotes and eukaryotes.</title>
        <authorList>
            <person name="Spang A."/>
            <person name="Saw J.H."/>
            <person name="Jorgensen S.L."/>
            <person name="Zaremba-Niedzwiedzka K."/>
            <person name="Martijn J."/>
            <person name="Lind A.E."/>
            <person name="van Eijk R."/>
            <person name="Schleper C."/>
            <person name="Guy L."/>
            <person name="Ettema T.J."/>
        </authorList>
    </citation>
    <scope>NUCLEOTIDE SEQUENCE</scope>
</reference>
<organism evidence="1">
    <name type="scientific">marine sediment metagenome</name>
    <dbReference type="NCBI Taxonomy" id="412755"/>
    <lineage>
        <taxon>unclassified sequences</taxon>
        <taxon>metagenomes</taxon>
        <taxon>ecological metagenomes</taxon>
    </lineage>
</organism>
<feature type="non-terminal residue" evidence="1">
    <location>
        <position position="51"/>
    </location>
</feature>
<name>A0A0F9C0V8_9ZZZZ</name>
<sequence>MKLSMAVLVVPVVLPRRFVPRRGAPHLPPPLLHQLYGFVYTANRHITRTRA</sequence>
<evidence type="ECO:0000313" key="1">
    <source>
        <dbReference type="EMBL" id="KKL27825.1"/>
    </source>
</evidence>
<dbReference type="EMBL" id="LAZR01035324">
    <property type="protein sequence ID" value="KKL27825.1"/>
    <property type="molecule type" value="Genomic_DNA"/>
</dbReference>
<accession>A0A0F9C0V8</accession>
<proteinExistence type="predicted"/>
<dbReference type="AlphaFoldDB" id="A0A0F9C0V8"/>
<comment type="caution">
    <text evidence="1">The sequence shown here is derived from an EMBL/GenBank/DDBJ whole genome shotgun (WGS) entry which is preliminary data.</text>
</comment>